<proteinExistence type="predicted"/>
<dbReference type="AlphaFoldDB" id="A0A7Z0K9G1"/>
<dbReference type="Proteomes" id="UP000535437">
    <property type="component" value="Unassembled WGS sequence"/>
</dbReference>
<accession>A0A7Z0K9G1</accession>
<evidence type="ECO:0000313" key="1">
    <source>
        <dbReference type="EMBL" id="NYJ78709.1"/>
    </source>
</evidence>
<protein>
    <submittedName>
        <fullName evidence="1">Uncharacterized protein</fullName>
    </submittedName>
</protein>
<name>A0A7Z0K9G1_9MICC</name>
<comment type="caution">
    <text evidence="1">The sequence shown here is derived from an EMBL/GenBank/DDBJ whole genome shotgun (WGS) entry which is preliminary data.</text>
</comment>
<reference evidence="1 2" key="1">
    <citation type="submission" date="2020-07" db="EMBL/GenBank/DDBJ databases">
        <title>Sequencing the genomes of 1000 actinobacteria strains.</title>
        <authorList>
            <person name="Klenk H.-P."/>
        </authorList>
    </citation>
    <scope>NUCLEOTIDE SEQUENCE [LARGE SCALE GENOMIC DNA]</scope>
    <source>
        <strain evidence="1 2">DSM 15475</strain>
    </source>
</reference>
<organism evidence="1 2">
    <name type="scientific">Nesterenkonia xinjiangensis</name>
    <dbReference type="NCBI Taxonomy" id="225327"/>
    <lineage>
        <taxon>Bacteria</taxon>
        <taxon>Bacillati</taxon>
        <taxon>Actinomycetota</taxon>
        <taxon>Actinomycetes</taxon>
        <taxon>Micrococcales</taxon>
        <taxon>Micrococcaceae</taxon>
        <taxon>Nesterenkonia</taxon>
    </lineage>
</organism>
<evidence type="ECO:0000313" key="2">
    <source>
        <dbReference type="Proteomes" id="UP000535437"/>
    </source>
</evidence>
<gene>
    <name evidence="1" type="ORF">HNR09_002120</name>
</gene>
<sequence length="168" mass="18058">MTDPTPRRTPSPLLQICRGPIGQGLASGAVALIPVRRYPRWLRETIVWAPSITMAGMFLCPEQAQRIARQIGLEGDERAEPPRSEADGEAEAECESPLAVRLAAAGFFGGAAYAVMRTGLWADTALESGLRRLRVPAPRVVLALAGGVVTWRIAEMERRQADGQGTPG</sequence>
<keyword evidence="2" id="KW-1185">Reference proteome</keyword>
<dbReference type="EMBL" id="JACCFY010000001">
    <property type="protein sequence ID" value="NYJ78709.1"/>
    <property type="molecule type" value="Genomic_DNA"/>
</dbReference>
<dbReference type="RefSeq" id="WP_179542012.1">
    <property type="nucleotide sequence ID" value="NZ_BAAALL010000005.1"/>
</dbReference>